<dbReference type="PANTHER" id="PTHR23240:SF35">
    <property type="entry name" value="DNA REPAIR METALLO-BETA-LACTAMASE FAMILY PROTEIN-RELATED"/>
    <property type="match status" value="1"/>
</dbReference>
<evidence type="ECO:0000256" key="1">
    <source>
        <dbReference type="ARBA" id="ARBA00004123"/>
    </source>
</evidence>
<evidence type="ECO:0000256" key="4">
    <source>
        <dbReference type="ARBA" id="ARBA00023204"/>
    </source>
</evidence>
<comment type="similarity">
    <text evidence="2">Belongs to the DNA repair metallo-beta-lactamase (DRMBL) family.</text>
</comment>
<accession>A0AAV0MXI9</accession>
<evidence type="ECO:0000256" key="2">
    <source>
        <dbReference type="ARBA" id="ARBA00010304"/>
    </source>
</evidence>
<dbReference type="InterPro" id="IPR036866">
    <property type="entry name" value="RibonucZ/Hydroxyglut_hydro"/>
</dbReference>
<dbReference type="PANTHER" id="PTHR23240">
    <property type="entry name" value="DNA CROSS-LINK REPAIR PROTEIN PSO2/SNM1-RELATED"/>
    <property type="match status" value="1"/>
</dbReference>
<comment type="subcellular location">
    <subcellularLocation>
        <location evidence="1">Nucleus</location>
    </subcellularLocation>
</comment>
<keyword evidence="5" id="KW-0539">Nucleus</keyword>
<comment type="caution">
    <text evidence="7">The sequence shown here is derived from an EMBL/GenBank/DDBJ whole genome shotgun (WGS) entry which is preliminary data.</text>
</comment>
<gene>
    <name evidence="7" type="ORF">LITE_LOCUS30704</name>
</gene>
<dbReference type="GO" id="GO:0003684">
    <property type="term" value="F:damaged DNA binding"/>
    <property type="evidence" value="ECO:0007669"/>
    <property type="project" value="TreeGrafter"/>
</dbReference>
<dbReference type="Pfam" id="PF07522">
    <property type="entry name" value="DRMBL"/>
    <property type="match status" value="1"/>
</dbReference>
<dbReference type="GO" id="GO:0036297">
    <property type="term" value="P:interstrand cross-link repair"/>
    <property type="evidence" value="ECO:0007669"/>
    <property type="project" value="TreeGrafter"/>
</dbReference>
<dbReference type="AlphaFoldDB" id="A0AAV0MXI9"/>
<evidence type="ECO:0000259" key="6">
    <source>
        <dbReference type="Pfam" id="PF07522"/>
    </source>
</evidence>
<evidence type="ECO:0000256" key="5">
    <source>
        <dbReference type="ARBA" id="ARBA00023242"/>
    </source>
</evidence>
<dbReference type="InterPro" id="IPR011084">
    <property type="entry name" value="DRMBL"/>
</dbReference>
<protein>
    <recommendedName>
        <fullName evidence="6">DNA repair metallo-beta-lactamase domain-containing protein</fullName>
    </recommendedName>
</protein>
<dbReference type="Gene3D" id="3.60.15.10">
    <property type="entry name" value="Ribonuclease Z/Hydroxyacylglutathione hydrolase-like"/>
    <property type="match status" value="1"/>
</dbReference>
<dbReference type="GO" id="GO:0005634">
    <property type="term" value="C:nucleus"/>
    <property type="evidence" value="ECO:0007669"/>
    <property type="project" value="UniProtKB-SubCell"/>
</dbReference>
<proteinExistence type="inferred from homology"/>
<reference evidence="7" key="1">
    <citation type="submission" date="2022-08" db="EMBL/GenBank/DDBJ databases">
        <authorList>
            <person name="Gutierrez-Valencia J."/>
        </authorList>
    </citation>
    <scope>NUCLEOTIDE SEQUENCE</scope>
</reference>
<dbReference type="GO" id="GO:0006303">
    <property type="term" value="P:double-strand break repair via nonhomologous end joining"/>
    <property type="evidence" value="ECO:0007669"/>
    <property type="project" value="TreeGrafter"/>
</dbReference>
<dbReference type="FunFam" id="3.40.50.12650:FF:000006">
    <property type="entry name" value="DNA ligase"/>
    <property type="match status" value="1"/>
</dbReference>
<dbReference type="EMBL" id="CAMGYJ010000007">
    <property type="protein sequence ID" value="CAI0450959.1"/>
    <property type="molecule type" value="Genomic_DNA"/>
</dbReference>
<feature type="domain" description="DNA repair metallo-beta-lactamase" evidence="6">
    <location>
        <begin position="268"/>
        <end position="355"/>
    </location>
</feature>
<keyword evidence="8" id="KW-1185">Reference proteome</keyword>
<dbReference type="GO" id="GO:0035312">
    <property type="term" value="F:5'-3' DNA exonuclease activity"/>
    <property type="evidence" value="ECO:0007669"/>
    <property type="project" value="TreeGrafter"/>
</dbReference>
<keyword evidence="4" id="KW-0234">DNA repair</keyword>
<dbReference type="Proteomes" id="UP001154282">
    <property type="component" value="Unassembled WGS sequence"/>
</dbReference>
<dbReference type="CDD" id="cd16273">
    <property type="entry name" value="SNM1A-1C-like_MBL-fold"/>
    <property type="match status" value="1"/>
</dbReference>
<evidence type="ECO:0000313" key="7">
    <source>
        <dbReference type="EMBL" id="CAI0450959.1"/>
    </source>
</evidence>
<evidence type="ECO:0000313" key="8">
    <source>
        <dbReference type="Proteomes" id="UP001154282"/>
    </source>
</evidence>
<keyword evidence="3" id="KW-0227">DNA damage</keyword>
<dbReference type="Gene3D" id="3.40.50.12650">
    <property type="match status" value="1"/>
</dbReference>
<name>A0AAV0MXI9_9ROSI</name>
<dbReference type="SUPFAM" id="SSF56281">
    <property type="entry name" value="Metallo-hydrolase/oxidoreductase"/>
    <property type="match status" value="1"/>
</dbReference>
<evidence type="ECO:0000256" key="3">
    <source>
        <dbReference type="ARBA" id="ARBA00022763"/>
    </source>
</evidence>
<sequence>MSSSSSSQSPKSLDSLLLHRNALSSLTVAIPPSDPLPAAPLPFIPGTRFLIDAFRHAATVPAPAAAYFLSHFHSDHYAGLYPNWSHGIIFCSQITADLVTRVLRIPKQFVFPLPLRETALLDGSEVTLVDANHCPGAVQFLFKVPAKSSTTGFEMYVHTGDFRYISSMSEDALLRGFIGCDAVFLDTTYCNPKYVFPAQDEAVDYVVSVIDSVRKECLDKRVLFLIATYVIGKERILLETARRCKTKVLVDGKKMEVLRVLGYGETEGFTEDVLESDVHVVGWNVLGETWPYFRPNFVKMAEIMAERGYSRVVGFVPTGWTYEVKRNKFAVRTKDSCEVHLVPYSEHSNYDELRDGNGNLLVDDAPNLYGQEVGQFVQITGVDESFRSYAATILERTKGDINKALDIHYGKPESIPGKDVETLAVSDKLVQPQSVTNERSYAQGNKSLQEAGVGFALSVKEPAVPCSDATLMSLPPEKYDPIKHGLPLHL</sequence>
<organism evidence="7 8">
    <name type="scientific">Linum tenue</name>
    <dbReference type="NCBI Taxonomy" id="586396"/>
    <lineage>
        <taxon>Eukaryota</taxon>
        <taxon>Viridiplantae</taxon>
        <taxon>Streptophyta</taxon>
        <taxon>Embryophyta</taxon>
        <taxon>Tracheophyta</taxon>
        <taxon>Spermatophyta</taxon>
        <taxon>Magnoliopsida</taxon>
        <taxon>eudicotyledons</taxon>
        <taxon>Gunneridae</taxon>
        <taxon>Pentapetalae</taxon>
        <taxon>rosids</taxon>
        <taxon>fabids</taxon>
        <taxon>Malpighiales</taxon>
        <taxon>Linaceae</taxon>
        <taxon>Linum</taxon>
    </lineage>
</organism>